<dbReference type="RefSeq" id="WP_089892511.1">
    <property type="nucleotide sequence ID" value="NZ_CALJFH010000027.1"/>
</dbReference>
<accession>A0A1H3M1G6</accession>
<keyword evidence="1" id="KW-0812">Transmembrane</keyword>
<gene>
    <name evidence="2" type="ORF">SAMN05444486_103322</name>
</gene>
<dbReference type="Pfam" id="PF03597">
    <property type="entry name" value="FixS"/>
    <property type="match status" value="1"/>
</dbReference>
<keyword evidence="1" id="KW-0472">Membrane</keyword>
<keyword evidence="1" id="KW-1133">Transmembrane helix</keyword>
<dbReference type="PANTHER" id="PTHR41532">
    <property type="entry name" value="FIXS PROTEIN"/>
    <property type="match status" value="1"/>
</dbReference>
<name>A0A1H3M1G6_9RHOB</name>
<evidence type="ECO:0000313" key="2">
    <source>
        <dbReference type="EMBL" id="SDY70560.1"/>
    </source>
</evidence>
<dbReference type="STRING" id="576131.SAMN05444486_103322"/>
<reference evidence="2 3" key="1">
    <citation type="submission" date="2016-10" db="EMBL/GenBank/DDBJ databases">
        <authorList>
            <person name="de Groot N.N."/>
        </authorList>
    </citation>
    <scope>NUCLEOTIDE SEQUENCE [LARGE SCALE GENOMIC DNA]</scope>
    <source>
        <strain evidence="2 3">DSM 24677</strain>
    </source>
</reference>
<dbReference type="NCBIfam" id="TIGR00847">
    <property type="entry name" value="ccoS"/>
    <property type="match status" value="1"/>
</dbReference>
<keyword evidence="3" id="KW-1185">Reference proteome</keyword>
<proteinExistence type="predicted"/>
<feature type="transmembrane region" description="Helical" evidence="1">
    <location>
        <begin position="6"/>
        <end position="26"/>
    </location>
</feature>
<organism evidence="2 3">
    <name type="scientific">Lentibacter algarum</name>
    <dbReference type="NCBI Taxonomy" id="576131"/>
    <lineage>
        <taxon>Bacteria</taxon>
        <taxon>Pseudomonadati</taxon>
        <taxon>Pseudomonadota</taxon>
        <taxon>Alphaproteobacteria</taxon>
        <taxon>Rhodobacterales</taxon>
        <taxon>Roseobacteraceae</taxon>
        <taxon>Lentibacter</taxon>
    </lineage>
</organism>
<evidence type="ECO:0000313" key="3">
    <source>
        <dbReference type="Proteomes" id="UP000199026"/>
    </source>
</evidence>
<dbReference type="Proteomes" id="UP000199026">
    <property type="component" value="Unassembled WGS sequence"/>
</dbReference>
<dbReference type="InterPro" id="IPR004714">
    <property type="entry name" value="Cyt_oxidase_maturation_cbb3"/>
</dbReference>
<dbReference type="AlphaFoldDB" id="A0A1H3M1G6"/>
<protein>
    <submittedName>
        <fullName evidence="2">Cytochrome oxidase maturation protein, cbb3-type</fullName>
    </submittedName>
</protein>
<dbReference type="GeneID" id="78125272"/>
<sequence>MNILSYLIPISLILGAVGLGFFIFTLKTDQYDDPEGDARRILSDEYDNKPKQD</sequence>
<evidence type="ECO:0000256" key="1">
    <source>
        <dbReference type="SAM" id="Phobius"/>
    </source>
</evidence>
<dbReference type="OrthoDB" id="9802763at2"/>
<dbReference type="EMBL" id="FNPR01000003">
    <property type="protein sequence ID" value="SDY70560.1"/>
    <property type="molecule type" value="Genomic_DNA"/>
</dbReference>
<dbReference type="PANTHER" id="PTHR41532:SF1">
    <property type="entry name" value="FIXS PROTEIN"/>
    <property type="match status" value="1"/>
</dbReference>